<reference evidence="1" key="1">
    <citation type="journal article" date="2021" name="Open Biol.">
        <title>Shared evolutionary footprints suggest mitochondrial oxidative damage underlies multiple complex I losses in fungi.</title>
        <authorList>
            <person name="Schikora-Tamarit M.A."/>
            <person name="Marcet-Houben M."/>
            <person name="Nosek J."/>
            <person name="Gabaldon T."/>
        </authorList>
    </citation>
    <scope>NUCLEOTIDE SEQUENCE</scope>
    <source>
        <strain evidence="1">CBS2887</strain>
    </source>
</reference>
<name>A0A9P8TNB3_WICPI</name>
<organism evidence="1 2">
    <name type="scientific">Wickerhamomyces pijperi</name>
    <name type="common">Yeast</name>
    <name type="synonym">Pichia pijperi</name>
    <dbReference type="NCBI Taxonomy" id="599730"/>
    <lineage>
        <taxon>Eukaryota</taxon>
        <taxon>Fungi</taxon>
        <taxon>Dikarya</taxon>
        <taxon>Ascomycota</taxon>
        <taxon>Saccharomycotina</taxon>
        <taxon>Saccharomycetes</taxon>
        <taxon>Phaffomycetales</taxon>
        <taxon>Wickerhamomycetaceae</taxon>
        <taxon>Wickerhamomyces</taxon>
    </lineage>
</organism>
<dbReference type="EMBL" id="JAEUBG010002239">
    <property type="protein sequence ID" value="KAH3685009.1"/>
    <property type="molecule type" value="Genomic_DNA"/>
</dbReference>
<evidence type="ECO:0000313" key="2">
    <source>
        <dbReference type="Proteomes" id="UP000774326"/>
    </source>
</evidence>
<accession>A0A9P8TNB3</accession>
<proteinExistence type="predicted"/>
<dbReference type="Proteomes" id="UP000774326">
    <property type="component" value="Unassembled WGS sequence"/>
</dbReference>
<protein>
    <submittedName>
        <fullName evidence="1">Uncharacterized protein</fullName>
    </submittedName>
</protein>
<reference evidence="1" key="2">
    <citation type="submission" date="2021-01" db="EMBL/GenBank/DDBJ databases">
        <authorList>
            <person name="Schikora-Tamarit M.A."/>
        </authorList>
    </citation>
    <scope>NUCLEOTIDE SEQUENCE</scope>
    <source>
        <strain evidence="1">CBS2887</strain>
    </source>
</reference>
<comment type="caution">
    <text evidence="1">The sequence shown here is derived from an EMBL/GenBank/DDBJ whole genome shotgun (WGS) entry which is preliminary data.</text>
</comment>
<dbReference type="AlphaFoldDB" id="A0A9P8TNB3"/>
<keyword evidence="2" id="KW-1185">Reference proteome</keyword>
<sequence>MASMSQPLEAFCNLGPFLTLSKKVISSTRLEALFAGSIGSGIPGTKVEEISSISLRLGGCGSSLALEVWISTLLLPLVALLWLSLPLAPPAAGGEKLPTGGNCAWFWAAAWASAAWASPVVSGRNCLKSSNKSGASWNKRVTSV</sequence>
<evidence type="ECO:0000313" key="1">
    <source>
        <dbReference type="EMBL" id="KAH3685009.1"/>
    </source>
</evidence>
<gene>
    <name evidence="1" type="ORF">WICPIJ_004041</name>
</gene>